<gene>
    <name evidence="6" type="ORF">GCM10007380_42190</name>
</gene>
<comment type="caution">
    <text evidence="6">The sequence shown here is derived from an EMBL/GenBank/DDBJ whole genome shotgun (WGS) entry which is preliminary data.</text>
</comment>
<evidence type="ECO:0000256" key="3">
    <source>
        <dbReference type="ARBA" id="ARBA00022989"/>
    </source>
</evidence>
<dbReference type="AlphaFoldDB" id="A0A8J3F2E3"/>
<evidence type="ECO:0000313" key="6">
    <source>
        <dbReference type="EMBL" id="GGI18292.1"/>
    </source>
</evidence>
<accession>A0A8J3F2E3</accession>
<feature type="transmembrane region" description="Helical" evidence="5">
    <location>
        <begin position="70"/>
        <end position="94"/>
    </location>
</feature>
<dbReference type="Pfam" id="PF09685">
    <property type="entry name" value="MamF_MmsF"/>
    <property type="match status" value="1"/>
</dbReference>
<feature type="transmembrane region" description="Helical" evidence="5">
    <location>
        <begin position="42"/>
        <end position="64"/>
    </location>
</feature>
<reference evidence="7" key="1">
    <citation type="journal article" date="2019" name="Int. J. Syst. Evol. Microbiol.">
        <title>The Global Catalogue of Microorganisms (GCM) 10K type strain sequencing project: providing services to taxonomists for standard genome sequencing and annotation.</title>
        <authorList>
            <consortium name="The Broad Institute Genomics Platform"/>
            <consortium name="The Broad Institute Genome Sequencing Center for Infectious Disease"/>
            <person name="Wu L."/>
            <person name="Ma J."/>
        </authorList>
    </citation>
    <scope>NUCLEOTIDE SEQUENCE [LARGE SCALE GENOMIC DNA]</scope>
    <source>
        <strain evidence="7">CGMCC 1.14993</strain>
    </source>
</reference>
<evidence type="ECO:0000256" key="4">
    <source>
        <dbReference type="ARBA" id="ARBA00023136"/>
    </source>
</evidence>
<dbReference type="RefSeq" id="WP_088003945.1">
    <property type="nucleotide sequence ID" value="NZ_BMHB01000006.1"/>
</dbReference>
<sequence length="102" mass="11947">METNKILSSLCYFSVFFAPFLLPIIVYFVSKDAFVKTHAKRSLFSHFLPFITFVIFFVLSFLSFNSIETTYGWVIFAFVIVFIINFVVFIWNIIQGIKVLVH</sequence>
<comment type="subcellular location">
    <subcellularLocation>
        <location evidence="1">Membrane</location>
        <topology evidence="1">Multi-pass membrane protein</topology>
    </subcellularLocation>
</comment>
<evidence type="ECO:0000256" key="5">
    <source>
        <dbReference type="SAM" id="Phobius"/>
    </source>
</evidence>
<dbReference type="Proteomes" id="UP000626244">
    <property type="component" value="Unassembled WGS sequence"/>
</dbReference>
<dbReference type="InterPro" id="IPR019109">
    <property type="entry name" value="MamF_MmsF"/>
</dbReference>
<evidence type="ECO:0000313" key="7">
    <source>
        <dbReference type="Proteomes" id="UP000626244"/>
    </source>
</evidence>
<protein>
    <submittedName>
        <fullName evidence="6">Membrane protein</fullName>
    </submittedName>
</protein>
<evidence type="ECO:0000256" key="1">
    <source>
        <dbReference type="ARBA" id="ARBA00004141"/>
    </source>
</evidence>
<keyword evidence="2 5" id="KW-0812">Transmembrane</keyword>
<proteinExistence type="predicted"/>
<feature type="transmembrane region" description="Helical" evidence="5">
    <location>
        <begin position="6"/>
        <end position="30"/>
    </location>
</feature>
<keyword evidence="3 5" id="KW-1133">Transmembrane helix</keyword>
<name>A0A8J3F2E3_9BACI</name>
<dbReference type="EMBL" id="BMHB01000006">
    <property type="protein sequence ID" value="GGI18292.1"/>
    <property type="molecule type" value="Genomic_DNA"/>
</dbReference>
<organism evidence="6 7">
    <name type="scientific">Gottfriedia solisilvae</name>
    <dbReference type="NCBI Taxonomy" id="1516104"/>
    <lineage>
        <taxon>Bacteria</taxon>
        <taxon>Bacillati</taxon>
        <taxon>Bacillota</taxon>
        <taxon>Bacilli</taxon>
        <taxon>Bacillales</taxon>
        <taxon>Bacillaceae</taxon>
        <taxon>Gottfriedia</taxon>
    </lineage>
</organism>
<keyword evidence="4 5" id="KW-0472">Membrane</keyword>
<dbReference type="OrthoDB" id="2328241at2"/>
<keyword evidence="7" id="KW-1185">Reference proteome</keyword>
<evidence type="ECO:0000256" key="2">
    <source>
        <dbReference type="ARBA" id="ARBA00022692"/>
    </source>
</evidence>